<feature type="compositionally biased region" description="Low complexity" evidence="1">
    <location>
        <begin position="387"/>
        <end position="396"/>
    </location>
</feature>
<sequence>MQSRHRLELRAAVGTKRIESGHSGTGARVCRGWIACNGEGTCKPQTASGWRDPLCASSSSRTCERSLLKAGNPLSGRAGQRLKLDNHIGSFGSIVVRVDPRWWTLVRAGARWYCKGIPVPNVSRSLLQLGALLVVSNKVFAVTDHTPDFKVDGFVGLAVRDTEEASQRRRRRQACVRGAVRRQQRGRMYTTCPVPASSAWPSGDAVEVAHAWGATAGPEWYGGGVKGSALRQHVRVWGQRRRRSTTNGSSGSAGVRSTCMCGGGGVTPSSSDAATSEPRPHNARAPAETEKGQRGLSENAFILFRCHDHAALGASLPDSAALSTSAPASLVDAPNSSDSGKMACQVDLSKTIFVQWRALLAEERAKWRGPRTPAQKRARRAPHQRRAAAQAALASPSPRSMSMPLYQAIQIPNLYLGTGVPPVPKTSHLAGICRLSARRSTLRRPSRSRTFVHDVPAIRQRAVARGHRRRPARAPALARIEPLRLGPVLALHACGTGFAPAYPTQHAHAALSPGSLLEAAYTGADGAGVWGSNPWAGFDGSVPPSSFAPGDFGLAGIPEIGWALGDCVFPASSPSGGDEAHSYMGPTYYVGKTNFCSRRVARAYGTTTGCNTLLDTCQDSRAFHLALGSTYGDITESYLTRSLKRPQPLPADRRLRASYHHYTSEPPRKWSQRIPPPRVIAPKTSLSHVFQAHCTATLAALYLVCSGGIGLDVQPNLGSTYSRATRPAALPGDSELFRGAV</sequence>
<protein>
    <submittedName>
        <fullName evidence="2">Uncharacterized protein</fullName>
    </submittedName>
</protein>
<feature type="compositionally biased region" description="Low complexity" evidence="1">
    <location>
        <begin position="245"/>
        <end position="254"/>
    </location>
</feature>
<keyword evidence="3" id="KW-1185">Reference proteome</keyword>
<feature type="compositionally biased region" description="Basic residues" evidence="1">
    <location>
        <begin position="374"/>
        <end position="386"/>
    </location>
</feature>
<evidence type="ECO:0000313" key="2">
    <source>
        <dbReference type="EMBL" id="KAJ7195636.1"/>
    </source>
</evidence>
<evidence type="ECO:0000313" key="3">
    <source>
        <dbReference type="Proteomes" id="UP001219525"/>
    </source>
</evidence>
<feature type="region of interest" description="Disordered" evidence="1">
    <location>
        <begin position="368"/>
        <end position="396"/>
    </location>
</feature>
<organism evidence="2 3">
    <name type="scientific">Mycena pura</name>
    <dbReference type="NCBI Taxonomy" id="153505"/>
    <lineage>
        <taxon>Eukaryota</taxon>
        <taxon>Fungi</taxon>
        <taxon>Dikarya</taxon>
        <taxon>Basidiomycota</taxon>
        <taxon>Agaricomycotina</taxon>
        <taxon>Agaricomycetes</taxon>
        <taxon>Agaricomycetidae</taxon>
        <taxon>Agaricales</taxon>
        <taxon>Marasmiineae</taxon>
        <taxon>Mycenaceae</taxon>
        <taxon>Mycena</taxon>
    </lineage>
</organism>
<dbReference type="InterPro" id="IPR036910">
    <property type="entry name" value="HMG_box_dom_sf"/>
</dbReference>
<reference evidence="2" key="1">
    <citation type="submission" date="2023-03" db="EMBL/GenBank/DDBJ databases">
        <title>Massive genome expansion in bonnet fungi (Mycena s.s.) driven by repeated elements and novel gene families across ecological guilds.</title>
        <authorList>
            <consortium name="Lawrence Berkeley National Laboratory"/>
            <person name="Harder C.B."/>
            <person name="Miyauchi S."/>
            <person name="Viragh M."/>
            <person name="Kuo A."/>
            <person name="Thoen E."/>
            <person name="Andreopoulos B."/>
            <person name="Lu D."/>
            <person name="Skrede I."/>
            <person name="Drula E."/>
            <person name="Henrissat B."/>
            <person name="Morin E."/>
            <person name="Kohler A."/>
            <person name="Barry K."/>
            <person name="LaButti K."/>
            <person name="Morin E."/>
            <person name="Salamov A."/>
            <person name="Lipzen A."/>
            <person name="Mereny Z."/>
            <person name="Hegedus B."/>
            <person name="Baldrian P."/>
            <person name="Stursova M."/>
            <person name="Weitz H."/>
            <person name="Taylor A."/>
            <person name="Grigoriev I.V."/>
            <person name="Nagy L.G."/>
            <person name="Martin F."/>
            <person name="Kauserud H."/>
        </authorList>
    </citation>
    <scope>NUCLEOTIDE SEQUENCE</scope>
    <source>
        <strain evidence="2">9144</strain>
    </source>
</reference>
<proteinExistence type="predicted"/>
<accession>A0AAD6Y0R7</accession>
<gene>
    <name evidence="2" type="ORF">GGX14DRAFT_674620</name>
</gene>
<dbReference type="EMBL" id="JARJCW010000089">
    <property type="protein sequence ID" value="KAJ7195636.1"/>
    <property type="molecule type" value="Genomic_DNA"/>
</dbReference>
<dbReference type="Proteomes" id="UP001219525">
    <property type="component" value="Unassembled WGS sequence"/>
</dbReference>
<comment type="caution">
    <text evidence="2">The sequence shown here is derived from an EMBL/GenBank/DDBJ whole genome shotgun (WGS) entry which is preliminary data.</text>
</comment>
<feature type="region of interest" description="Disordered" evidence="1">
    <location>
        <begin position="236"/>
        <end position="294"/>
    </location>
</feature>
<dbReference type="Gene3D" id="1.10.30.10">
    <property type="entry name" value="High mobility group box domain"/>
    <property type="match status" value="1"/>
</dbReference>
<dbReference type="AlphaFoldDB" id="A0AAD6Y0R7"/>
<evidence type="ECO:0000256" key="1">
    <source>
        <dbReference type="SAM" id="MobiDB-lite"/>
    </source>
</evidence>
<name>A0AAD6Y0R7_9AGAR</name>